<name>A0A8J2SL55_9STRA</name>
<proteinExistence type="predicted"/>
<dbReference type="EMBL" id="CAKKNE010000003">
    <property type="protein sequence ID" value="CAH0372423.1"/>
    <property type="molecule type" value="Genomic_DNA"/>
</dbReference>
<evidence type="ECO:0000313" key="2">
    <source>
        <dbReference type="Proteomes" id="UP000789595"/>
    </source>
</evidence>
<reference evidence="1" key="1">
    <citation type="submission" date="2021-11" db="EMBL/GenBank/DDBJ databases">
        <authorList>
            <consortium name="Genoscope - CEA"/>
            <person name="William W."/>
        </authorList>
    </citation>
    <scope>NUCLEOTIDE SEQUENCE</scope>
</reference>
<keyword evidence="2" id="KW-1185">Reference proteome</keyword>
<evidence type="ECO:0000313" key="1">
    <source>
        <dbReference type="EMBL" id="CAH0372423.1"/>
    </source>
</evidence>
<dbReference type="Proteomes" id="UP000789595">
    <property type="component" value="Unassembled WGS sequence"/>
</dbReference>
<sequence length="94" mass="10524">MKTSDCQYGKNKFGQLMQHNHNFFYKNMEPGWKMREQCRLGSNCTGHDGTLRGSAPGIGNLCRSCISFPEAMASDLGEALFRAARPSLEKHLRG</sequence>
<comment type="caution">
    <text evidence="1">The sequence shown here is derived from an EMBL/GenBank/DDBJ whole genome shotgun (WGS) entry which is preliminary data.</text>
</comment>
<dbReference type="AlphaFoldDB" id="A0A8J2SL55"/>
<accession>A0A8J2SL55</accession>
<protein>
    <submittedName>
        <fullName evidence="1">Uncharacterized protein</fullName>
    </submittedName>
</protein>
<gene>
    <name evidence="1" type="ORF">PECAL_3P24190</name>
</gene>
<organism evidence="1 2">
    <name type="scientific">Pelagomonas calceolata</name>
    <dbReference type="NCBI Taxonomy" id="35677"/>
    <lineage>
        <taxon>Eukaryota</taxon>
        <taxon>Sar</taxon>
        <taxon>Stramenopiles</taxon>
        <taxon>Ochrophyta</taxon>
        <taxon>Pelagophyceae</taxon>
        <taxon>Pelagomonadales</taxon>
        <taxon>Pelagomonadaceae</taxon>
        <taxon>Pelagomonas</taxon>
    </lineage>
</organism>